<evidence type="ECO:0000256" key="1">
    <source>
        <dbReference type="SAM" id="Phobius"/>
    </source>
</evidence>
<accession>A0ABT8C535</accession>
<feature type="transmembrane region" description="Helical" evidence="1">
    <location>
        <begin position="21"/>
        <end position="38"/>
    </location>
</feature>
<protein>
    <submittedName>
        <fullName evidence="2">YbbR-like domain-containing protein</fullName>
    </submittedName>
</protein>
<keyword evidence="1" id="KW-1133">Transmembrane helix</keyword>
<keyword evidence="1" id="KW-0472">Membrane</keyword>
<dbReference type="EMBL" id="JAUFQS010000007">
    <property type="protein sequence ID" value="MDN3687864.1"/>
    <property type="molecule type" value="Genomic_DNA"/>
</dbReference>
<organism evidence="2 3">
    <name type="scientific">Cyclobacterium jeungdonense</name>
    <dbReference type="NCBI Taxonomy" id="708087"/>
    <lineage>
        <taxon>Bacteria</taxon>
        <taxon>Pseudomonadati</taxon>
        <taxon>Bacteroidota</taxon>
        <taxon>Cytophagia</taxon>
        <taxon>Cytophagales</taxon>
        <taxon>Cyclobacteriaceae</taxon>
        <taxon>Cyclobacterium</taxon>
    </lineage>
</organism>
<reference evidence="3" key="1">
    <citation type="journal article" date="2019" name="Int. J. Syst. Evol. Microbiol.">
        <title>The Global Catalogue of Microorganisms (GCM) 10K type strain sequencing project: providing services to taxonomists for standard genome sequencing and annotation.</title>
        <authorList>
            <consortium name="The Broad Institute Genomics Platform"/>
            <consortium name="The Broad Institute Genome Sequencing Center for Infectious Disease"/>
            <person name="Wu L."/>
            <person name="Ma J."/>
        </authorList>
    </citation>
    <scope>NUCLEOTIDE SEQUENCE [LARGE SCALE GENOMIC DNA]</scope>
    <source>
        <strain evidence="3">CECT 7706</strain>
    </source>
</reference>
<dbReference type="Gene3D" id="2.170.120.40">
    <property type="entry name" value="YbbR-like domain"/>
    <property type="match status" value="1"/>
</dbReference>
<comment type="caution">
    <text evidence="2">The sequence shown here is derived from an EMBL/GenBank/DDBJ whole genome shotgun (WGS) entry which is preliminary data.</text>
</comment>
<dbReference type="RefSeq" id="WP_163384309.1">
    <property type="nucleotide sequence ID" value="NZ_JAUFQS010000007.1"/>
</dbReference>
<keyword evidence="1" id="KW-0812">Transmembrane</keyword>
<name>A0ABT8C535_9BACT</name>
<keyword evidence="3" id="KW-1185">Reference proteome</keyword>
<sequence length="321" mass="36681">MSTLGNYFRKLKPEKTSNIKVVVLCVFTATTFWLLNALNKDNYTTSVNQPLELNYNQEEFMAVGDVPREVRIQINGNGWDLLKRHFKISVTPLEVFVEDPSQKPFILASDIERQMAEHLTSSNLVDIVQDTLFFSIDRIVSKKIQIVPDTTSTTLAENHAYASEITLEPETVTVTGPISIIEQLDGKLYLDIADDNISENYSKLLPLKLDKEKQKFLSLDEETSQVSFEVIAFIENTVNLDIQKVYFPGNVTIDSTITEIQARFLVQEDKMEEMQNLELTAILNYNNRNREDSTISASLNKSPAYIKEVSFEPENFKLIYE</sequence>
<evidence type="ECO:0000313" key="2">
    <source>
        <dbReference type="EMBL" id="MDN3687864.1"/>
    </source>
</evidence>
<proteinExistence type="predicted"/>
<evidence type="ECO:0000313" key="3">
    <source>
        <dbReference type="Proteomes" id="UP001236663"/>
    </source>
</evidence>
<dbReference type="Proteomes" id="UP001236663">
    <property type="component" value="Unassembled WGS sequence"/>
</dbReference>
<gene>
    <name evidence="2" type="ORF">QWZ15_08485</name>
</gene>